<organism evidence="5 6">
    <name type="scientific">Kribbella kalugense</name>
    <dbReference type="NCBI Taxonomy" id="2512221"/>
    <lineage>
        <taxon>Bacteria</taxon>
        <taxon>Bacillati</taxon>
        <taxon>Actinomycetota</taxon>
        <taxon>Actinomycetes</taxon>
        <taxon>Propionibacteriales</taxon>
        <taxon>Kribbellaceae</taxon>
        <taxon>Kribbella</taxon>
    </lineage>
</organism>
<dbReference type="SUPFAM" id="SSF48008">
    <property type="entry name" value="GntR ligand-binding domain-like"/>
    <property type="match status" value="1"/>
</dbReference>
<reference evidence="5 6" key="1">
    <citation type="submission" date="2019-03" db="EMBL/GenBank/DDBJ databases">
        <title>Genomic Encyclopedia of Type Strains, Phase III (KMG-III): the genomes of soil and plant-associated and newly described type strains.</title>
        <authorList>
            <person name="Whitman W."/>
        </authorList>
    </citation>
    <scope>NUCLEOTIDE SEQUENCE [LARGE SCALE GENOMIC DNA]</scope>
    <source>
        <strain evidence="5 6">VKM Ac-2570</strain>
    </source>
</reference>
<dbReference type="EMBL" id="SODF01000004">
    <property type="protein sequence ID" value="TDW14124.1"/>
    <property type="molecule type" value="Genomic_DNA"/>
</dbReference>
<evidence type="ECO:0000259" key="4">
    <source>
        <dbReference type="PROSITE" id="PS50949"/>
    </source>
</evidence>
<dbReference type="SUPFAM" id="SSF46785">
    <property type="entry name" value="Winged helix' DNA-binding domain"/>
    <property type="match status" value="1"/>
</dbReference>
<dbReference type="GO" id="GO:0003677">
    <property type="term" value="F:DNA binding"/>
    <property type="evidence" value="ECO:0007669"/>
    <property type="project" value="UniProtKB-KW"/>
</dbReference>
<dbReference type="PROSITE" id="PS50949">
    <property type="entry name" value="HTH_GNTR"/>
    <property type="match status" value="1"/>
</dbReference>
<gene>
    <name evidence="5" type="ORF">EV650_7707</name>
</gene>
<dbReference type="PANTHER" id="PTHR43537:SF45">
    <property type="entry name" value="GNTR FAMILY REGULATORY PROTEIN"/>
    <property type="match status" value="1"/>
</dbReference>
<dbReference type="AlphaFoldDB" id="A0A4V3G677"/>
<dbReference type="PRINTS" id="PR00035">
    <property type="entry name" value="HTHGNTR"/>
</dbReference>
<dbReference type="RefSeq" id="WP_134124105.1">
    <property type="nucleotide sequence ID" value="NZ_SODF01000004.1"/>
</dbReference>
<evidence type="ECO:0000256" key="3">
    <source>
        <dbReference type="ARBA" id="ARBA00023163"/>
    </source>
</evidence>
<dbReference type="InterPro" id="IPR036390">
    <property type="entry name" value="WH_DNA-bd_sf"/>
</dbReference>
<dbReference type="Proteomes" id="UP000295447">
    <property type="component" value="Unassembled WGS sequence"/>
</dbReference>
<dbReference type="CDD" id="cd07377">
    <property type="entry name" value="WHTH_GntR"/>
    <property type="match status" value="1"/>
</dbReference>
<dbReference type="InterPro" id="IPR000524">
    <property type="entry name" value="Tscrpt_reg_HTH_GntR"/>
</dbReference>
<dbReference type="SMART" id="SM00345">
    <property type="entry name" value="HTH_GNTR"/>
    <property type="match status" value="1"/>
</dbReference>
<comment type="caution">
    <text evidence="5">The sequence shown here is derived from an EMBL/GenBank/DDBJ whole genome shotgun (WGS) entry which is preliminary data.</text>
</comment>
<keyword evidence="3" id="KW-0804">Transcription</keyword>
<keyword evidence="6" id="KW-1185">Reference proteome</keyword>
<evidence type="ECO:0000313" key="6">
    <source>
        <dbReference type="Proteomes" id="UP000295447"/>
    </source>
</evidence>
<feature type="domain" description="HTH gntR-type" evidence="4">
    <location>
        <begin position="5"/>
        <end position="72"/>
    </location>
</feature>
<dbReference type="OrthoDB" id="5182935at2"/>
<dbReference type="InterPro" id="IPR008920">
    <property type="entry name" value="TF_FadR/GntR_C"/>
</dbReference>
<sequence>MDDRESETGRVTRRLRGEILDGVRPPGERLVERELAAALDVSRVPVREALKVLDSEGLVTLRPRSWAVVRKFTDSDIADLTEVRTAFEPLTFRLAAERRTREGLDRLRQTLDEQLAAARSHDAVVARRKAADFHELVTELASNELLIEIERPLRSRMRWLLAQHDDLIAVAGQHLDLYTAIANRDVAEAERLASEHLEQSEVLFRSSRGRD</sequence>
<dbReference type="InterPro" id="IPR011711">
    <property type="entry name" value="GntR_C"/>
</dbReference>
<dbReference type="InterPro" id="IPR036388">
    <property type="entry name" value="WH-like_DNA-bd_sf"/>
</dbReference>
<dbReference type="Pfam" id="PF07729">
    <property type="entry name" value="FCD"/>
    <property type="match status" value="1"/>
</dbReference>
<dbReference type="Pfam" id="PF00392">
    <property type="entry name" value="GntR"/>
    <property type="match status" value="1"/>
</dbReference>
<dbReference type="PANTHER" id="PTHR43537">
    <property type="entry name" value="TRANSCRIPTIONAL REGULATOR, GNTR FAMILY"/>
    <property type="match status" value="1"/>
</dbReference>
<keyword evidence="2" id="KW-0238">DNA-binding</keyword>
<evidence type="ECO:0000256" key="2">
    <source>
        <dbReference type="ARBA" id="ARBA00023125"/>
    </source>
</evidence>
<keyword evidence="1" id="KW-0805">Transcription regulation</keyword>
<evidence type="ECO:0000313" key="5">
    <source>
        <dbReference type="EMBL" id="TDW14124.1"/>
    </source>
</evidence>
<dbReference type="SMART" id="SM00895">
    <property type="entry name" value="FCD"/>
    <property type="match status" value="1"/>
</dbReference>
<evidence type="ECO:0000256" key="1">
    <source>
        <dbReference type="ARBA" id="ARBA00023015"/>
    </source>
</evidence>
<accession>A0A4V3G677</accession>
<protein>
    <submittedName>
        <fullName evidence="5">GntR family transcriptional regulator</fullName>
    </submittedName>
</protein>
<dbReference type="Gene3D" id="1.20.120.530">
    <property type="entry name" value="GntR ligand-binding domain-like"/>
    <property type="match status" value="1"/>
</dbReference>
<name>A0A4V3G677_9ACTN</name>
<proteinExistence type="predicted"/>
<dbReference type="GO" id="GO:0003700">
    <property type="term" value="F:DNA-binding transcription factor activity"/>
    <property type="evidence" value="ECO:0007669"/>
    <property type="project" value="InterPro"/>
</dbReference>
<dbReference type="Gene3D" id="1.10.10.10">
    <property type="entry name" value="Winged helix-like DNA-binding domain superfamily/Winged helix DNA-binding domain"/>
    <property type="match status" value="1"/>
</dbReference>